<feature type="compositionally biased region" description="Polar residues" evidence="3">
    <location>
        <begin position="167"/>
        <end position="178"/>
    </location>
</feature>
<accession>A0ABD0JPE1</accession>
<proteinExistence type="predicted"/>
<dbReference type="EMBL" id="JACVVK020000374">
    <property type="protein sequence ID" value="KAK7476520.1"/>
    <property type="molecule type" value="Genomic_DNA"/>
</dbReference>
<organism evidence="5 6">
    <name type="scientific">Batillaria attramentaria</name>
    <dbReference type="NCBI Taxonomy" id="370345"/>
    <lineage>
        <taxon>Eukaryota</taxon>
        <taxon>Metazoa</taxon>
        <taxon>Spiralia</taxon>
        <taxon>Lophotrochozoa</taxon>
        <taxon>Mollusca</taxon>
        <taxon>Gastropoda</taxon>
        <taxon>Caenogastropoda</taxon>
        <taxon>Sorbeoconcha</taxon>
        <taxon>Cerithioidea</taxon>
        <taxon>Batillariidae</taxon>
        <taxon>Batillaria</taxon>
    </lineage>
</organism>
<dbReference type="Proteomes" id="UP001519460">
    <property type="component" value="Unassembled WGS sequence"/>
</dbReference>
<dbReference type="InterPro" id="IPR001452">
    <property type="entry name" value="SH3_domain"/>
</dbReference>
<feature type="domain" description="SH3" evidence="4">
    <location>
        <begin position="1"/>
        <end position="57"/>
    </location>
</feature>
<dbReference type="Pfam" id="PF00018">
    <property type="entry name" value="SH3_1"/>
    <property type="match status" value="1"/>
</dbReference>
<evidence type="ECO:0000313" key="5">
    <source>
        <dbReference type="EMBL" id="KAK7476520.1"/>
    </source>
</evidence>
<evidence type="ECO:0000259" key="4">
    <source>
        <dbReference type="PROSITE" id="PS50002"/>
    </source>
</evidence>
<dbReference type="SMART" id="SM00326">
    <property type="entry name" value="SH3"/>
    <property type="match status" value="1"/>
</dbReference>
<protein>
    <recommendedName>
        <fullName evidence="4">SH3 domain-containing protein</fullName>
    </recommendedName>
</protein>
<dbReference type="PANTHER" id="PTHR13357">
    <property type="entry name" value="SH3 ADAPTER PROTEIN SPIN90 NCK INTERACTING PROTEIN WITH SH3 DOMAIN"/>
    <property type="match status" value="1"/>
</dbReference>
<evidence type="ECO:0000313" key="6">
    <source>
        <dbReference type="Proteomes" id="UP001519460"/>
    </source>
</evidence>
<evidence type="ECO:0000256" key="1">
    <source>
        <dbReference type="ARBA" id="ARBA00022443"/>
    </source>
</evidence>
<reference evidence="5 6" key="1">
    <citation type="journal article" date="2023" name="Sci. Data">
        <title>Genome assembly of the Korean intertidal mud-creeper Batillaria attramentaria.</title>
        <authorList>
            <person name="Patra A.K."/>
            <person name="Ho P.T."/>
            <person name="Jun S."/>
            <person name="Lee S.J."/>
            <person name="Kim Y."/>
            <person name="Won Y.J."/>
        </authorList>
    </citation>
    <scope>NUCLEOTIDE SEQUENCE [LARGE SCALE GENOMIC DNA]</scope>
    <source>
        <strain evidence="5">Wonlab-2016</strain>
    </source>
</reference>
<feature type="region of interest" description="Disordered" evidence="3">
    <location>
        <begin position="106"/>
        <end position="199"/>
    </location>
</feature>
<dbReference type="PROSITE" id="PS50002">
    <property type="entry name" value="SH3"/>
    <property type="match status" value="1"/>
</dbReference>
<keyword evidence="6" id="KW-1185">Reference proteome</keyword>
<name>A0ABD0JPE1_9CAEN</name>
<dbReference type="InterPro" id="IPR036028">
    <property type="entry name" value="SH3-like_dom_sf"/>
</dbReference>
<evidence type="ECO:0000256" key="3">
    <source>
        <dbReference type="SAM" id="MobiDB-lite"/>
    </source>
</evidence>
<dbReference type="AlphaFoldDB" id="A0ABD0JPE1"/>
<comment type="caution">
    <text evidence="5">The sequence shown here is derived from an EMBL/GenBank/DDBJ whole genome shotgun (WGS) entry which is preliminary data.</text>
</comment>
<dbReference type="Gene3D" id="2.30.30.40">
    <property type="entry name" value="SH3 Domains"/>
    <property type="match status" value="1"/>
</dbReference>
<evidence type="ECO:0000256" key="2">
    <source>
        <dbReference type="PROSITE-ProRule" id="PRU00192"/>
    </source>
</evidence>
<dbReference type="SUPFAM" id="SSF50044">
    <property type="entry name" value="SH3-domain"/>
    <property type="match status" value="1"/>
</dbReference>
<dbReference type="PANTHER" id="PTHR13357:SF1">
    <property type="entry name" value="NCK-INTERACTING PROTEIN WITH SH3 DOMAIN"/>
    <property type="match status" value="1"/>
</dbReference>
<dbReference type="InterPro" id="IPR018556">
    <property type="entry name" value="SPIN90/Ldb17_LRD"/>
</dbReference>
<sequence length="626" mass="70068">MYRALYAYKGSLPEYLSFRSGDQFTILDRTNKDWLLAQNGLGQIGYVPYNYITPVQTMPEEVLKFVDWSIEAIHLQAASEQGGQYSHQQRSNLQKLVKHRSELAAELQSRAPLERSQSATSPRRTSEKRRAAPPPPTTEVPKQSSTKDFPAPPPPYNNVHDGGGEMTAQNGDTDLNSSPEALPDPPAAELQSLPSPTMDAESQCTTAVTVKDLMKDVPIPDKIGPELLEEVRKSTGLSFEKSKIAVETVLGYVGCKMPDLEIVMDKILTSLHIGRDISDEDVTSHDAQRLTVIFTELTACKDDSQQRSWALYEDEAVIHEYLEELLSILENAKPAICRKVVARDNYEILHSLVQYYQMETRAVLCRLLLKVFGALCSLQKEVVCQLLYSVLPLELAQELRAHTEDVQRMCYVALVMTMIFSTGDPVSTAVTDQLNQEFFLHILNLIENPPSTQFEDDAVNLLVAFVLSFNLHLSTVETSSNPVLRALATYGAPKVFTENIMVLINRGDDPAKMFDYKPEPPNSVLKLFHDLYSDPATSDLLYTNDAKVLMDVIVGRLTNLSPGDKIRSSFLVLCQLVVRNSSYAEHAHRSHELRQALEMICNEEAHTPDDKRVAMGILIDHGEVFQ</sequence>
<keyword evidence="1 2" id="KW-0728">SH3 domain</keyword>
<dbReference type="Pfam" id="PF09431">
    <property type="entry name" value="SPIN90_LRD"/>
    <property type="match status" value="1"/>
</dbReference>
<gene>
    <name evidence="5" type="ORF">BaRGS_00032268</name>
</gene>
<dbReference type="InterPro" id="IPR030125">
    <property type="entry name" value="SPIN90/Ldb17"/>
</dbReference>